<feature type="region of interest" description="Disordered" evidence="3">
    <location>
        <begin position="1"/>
        <end position="22"/>
    </location>
</feature>
<accession>A0A0S7XQ51</accession>
<dbReference type="SUPFAM" id="SSF53822">
    <property type="entry name" value="Periplasmic binding protein-like I"/>
    <property type="match status" value="1"/>
</dbReference>
<evidence type="ECO:0000256" key="2">
    <source>
        <dbReference type="ARBA" id="ARBA00022729"/>
    </source>
</evidence>
<comment type="caution">
    <text evidence="5">The sequence shown here is derived from an EMBL/GenBank/DDBJ whole genome shotgun (WGS) entry which is preliminary data.</text>
</comment>
<feature type="domain" description="Leucine-binding protein" evidence="4">
    <location>
        <begin position="23"/>
        <end position="370"/>
    </location>
</feature>
<dbReference type="InterPro" id="IPR028082">
    <property type="entry name" value="Peripla_BP_I"/>
</dbReference>
<dbReference type="CDD" id="cd06333">
    <property type="entry name" value="PBP1_ABC_RPA1789-like"/>
    <property type="match status" value="1"/>
</dbReference>
<evidence type="ECO:0000313" key="5">
    <source>
        <dbReference type="EMBL" id="KPJ64590.1"/>
    </source>
</evidence>
<gene>
    <name evidence="5" type="ORF">AMK68_01230</name>
</gene>
<evidence type="ECO:0000313" key="6">
    <source>
        <dbReference type="Proteomes" id="UP000052020"/>
    </source>
</evidence>
<evidence type="ECO:0000256" key="3">
    <source>
        <dbReference type="SAM" id="MobiDB-lite"/>
    </source>
</evidence>
<evidence type="ECO:0000256" key="1">
    <source>
        <dbReference type="ARBA" id="ARBA00010062"/>
    </source>
</evidence>
<dbReference type="PANTHER" id="PTHR30483:SF38">
    <property type="entry name" value="BLR7848 PROTEIN"/>
    <property type="match status" value="1"/>
</dbReference>
<protein>
    <recommendedName>
        <fullName evidence="4">Leucine-binding protein domain-containing protein</fullName>
    </recommendedName>
</protein>
<organism evidence="5 6">
    <name type="scientific">candidate division KD3-62 bacterium DG_56</name>
    <dbReference type="NCBI Taxonomy" id="1704032"/>
    <lineage>
        <taxon>Bacteria</taxon>
        <taxon>candidate division KD3-62</taxon>
    </lineage>
</organism>
<reference evidence="5 6" key="1">
    <citation type="journal article" date="2015" name="Microbiome">
        <title>Genomic resolution of linkages in carbon, nitrogen, and sulfur cycling among widespread estuary sediment bacteria.</title>
        <authorList>
            <person name="Baker B.J."/>
            <person name="Lazar C.S."/>
            <person name="Teske A.P."/>
            <person name="Dick G.J."/>
        </authorList>
    </citation>
    <scope>NUCLEOTIDE SEQUENCE [LARGE SCALE GENOMIC DNA]</scope>
    <source>
        <strain evidence="5">DG_56</strain>
    </source>
</reference>
<feature type="compositionally biased region" description="Pro residues" evidence="3">
    <location>
        <begin position="12"/>
        <end position="21"/>
    </location>
</feature>
<dbReference type="InterPro" id="IPR028081">
    <property type="entry name" value="Leu-bd"/>
</dbReference>
<keyword evidence="2" id="KW-0732">Signal</keyword>
<dbReference type="Gene3D" id="3.40.50.2300">
    <property type="match status" value="2"/>
</dbReference>
<evidence type="ECO:0000259" key="4">
    <source>
        <dbReference type="Pfam" id="PF13458"/>
    </source>
</evidence>
<name>A0A0S7XQ51_9BACT</name>
<dbReference type="PATRIC" id="fig|1704032.3.peg.1164"/>
<dbReference type="InterPro" id="IPR051010">
    <property type="entry name" value="BCAA_transport"/>
</dbReference>
<comment type="similarity">
    <text evidence="1">Belongs to the leucine-binding protein family.</text>
</comment>
<sequence length="376" mass="40797">MLTWAGCRGPEEPAPPAPPAEEPYKIGAIFAITGDASSLGIPEKNTAEMLTKSINEAGGINGHPLEVIIEDTEGDNTKCRTAAQKLLEQDKVLAVIGPSRTGTTMAIVDLFETKKVPLISCAAGVMIVEPVREWVFKTPQSDRMAVDRIIEYLKPQNITRVATISDTTGFGKGGLRELQDLLPKGGMKIVSSLEYDRDATDMTAQVTKIKGTNAQAVICWGTPPGPAIVVKNMRQLGVKIPFVGSHGIANQRFIEVAGSAANGVVFPAGRLIVWDQMPEDDPQRTVLKEYAQNYMEAYGKQADTFGGHAWDALQLVSRALEKAGADRAKMRDEIENTKDFVGTGGIFNFSPRDHNGLTKEAFVMVEIKDGKWTLLK</sequence>
<dbReference type="Pfam" id="PF13458">
    <property type="entry name" value="Peripla_BP_6"/>
    <property type="match status" value="1"/>
</dbReference>
<dbReference type="PANTHER" id="PTHR30483">
    <property type="entry name" value="LEUCINE-SPECIFIC-BINDING PROTEIN"/>
    <property type="match status" value="1"/>
</dbReference>
<dbReference type="AlphaFoldDB" id="A0A0S7XQ51"/>
<dbReference type="Proteomes" id="UP000052020">
    <property type="component" value="Unassembled WGS sequence"/>
</dbReference>
<dbReference type="EMBL" id="LIZY01000018">
    <property type="protein sequence ID" value="KPJ64590.1"/>
    <property type="molecule type" value="Genomic_DNA"/>
</dbReference>
<proteinExistence type="inferred from homology"/>